<gene>
    <name evidence="1" type="ORF">FWILDA_LOCUS17800</name>
</gene>
<comment type="caution">
    <text evidence="1">The sequence shown here is derived from an EMBL/GenBank/DDBJ whole genome shotgun (WGS) entry which is preliminary data.</text>
</comment>
<organism evidence="1 2">
    <name type="scientific">Funneliformis geosporum</name>
    <dbReference type="NCBI Taxonomy" id="1117311"/>
    <lineage>
        <taxon>Eukaryota</taxon>
        <taxon>Fungi</taxon>
        <taxon>Fungi incertae sedis</taxon>
        <taxon>Mucoromycota</taxon>
        <taxon>Glomeromycotina</taxon>
        <taxon>Glomeromycetes</taxon>
        <taxon>Glomerales</taxon>
        <taxon>Glomeraceae</taxon>
        <taxon>Funneliformis</taxon>
    </lineage>
</organism>
<proteinExistence type="predicted"/>
<accession>A0A9W4T7D4</accession>
<evidence type="ECO:0000313" key="1">
    <source>
        <dbReference type="EMBL" id="CAI2196884.1"/>
    </source>
</evidence>
<name>A0A9W4T7D4_9GLOM</name>
<reference evidence="1" key="1">
    <citation type="submission" date="2022-08" db="EMBL/GenBank/DDBJ databases">
        <authorList>
            <person name="Kallberg Y."/>
            <person name="Tangrot J."/>
            <person name="Rosling A."/>
        </authorList>
    </citation>
    <scope>NUCLEOTIDE SEQUENCE</scope>
    <source>
        <strain evidence="1">Wild A</strain>
    </source>
</reference>
<dbReference type="AlphaFoldDB" id="A0A9W4T7D4"/>
<evidence type="ECO:0000313" key="2">
    <source>
        <dbReference type="Proteomes" id="UP001153678"/>
    </source>
</evidence>
<dbReference type="Proteomes" id="UP001153678">
    <property type="component" value="Unassembled WGS sequence"/>
</dbReference>
<dbReference type="EMBL" id="CAMKVN010015174">
    <property type="protein sequence ID" value="CAI2196884.1"/>
    <property type="molecule type" value="Genomic_DNA"/>
</dbReference>
<keyword evidence="2" id="KW-1185">Reference proteome</keyword>
<protein>
    <submittedName>
        <fullName evidence="1">10643_t:CDS:1</fullName>
    </submittedName>
</protein>
<sequence length="40" mass="4485">PNRPRPISGVHFVNLSSSSWIIGESFSVLEAYQIDLDSEH</sequence>
<feature type="non-terminal residue" evidence="1">
    <location>
        <position position="1"/>
    </location>
</feature>